<evidence type="ECO:0000313" key="3">
    <source>
        <dbReference type="Proteomes" id="UP000828390"/>
    </source>
</evidence>
<dbReference type="EMBL" id="JAIWYP010000002">
    <property type="protein sequence ID" value="KAH3873516.1"/>
    <property type="molecule type" value="Genomic_DNA"/>
</dbReference>
<gene>
    <name evidence="2" type="ORF">DPMN_036753</name>
</gene>
<evidence type="ECO:0000256" key="1">
    <source>
        <dbReference type="SAM" id="MobiDB-lite"/>
    </source>
</evidence>
<feature type="region of interest" description="Disordered" evidence="1">
    <location>
        <begin position="43"/>
        <end position="118"/>
    </location>
</feature>
<protein>
    <submittedName>
        <fullName evidence="2">Uncharacterized protein</fullName>
    </submittedName>
</protein>
<dbReference type="PANTHER" id="PTHR28348:SF1">
    <property type="entry name" value="UPF0193 PROTEIN EVG1"/>
    <property type="match status" value="1"/>
</dbReference>
<proteinExistence type="predicted"/>
<reference evidence="2" key="1">
    <citation type="journal article" date="2019" name="bioRxiv">
        <title>The Genome of the Zebra Mussel, Dreissena polymorpha: A Resource for Invasive Species Research.</title>
        <authorList>
            <person name="McCartney M.A."/>
            <person name="Auch B."/>
            <person name="Kono T."/>
            <person name="Mallez S."/>
            <person name="Zhang Y."/>
            <person name="Obille A."/>
            <person name="Becker A."/>
            <person name="Abrahante J.E."/>
            <person name="Garbe J."/>
            <person name="Badalamenti J.P."/>
            <person name="Herman A."/>
            <person name="Mangelson H."/>
            <person name="Liachko I."/>
            <person name="Sullivan S."/>
            <person name="Sone E.D."/>
            <person name="Koren S."/>
            <person name="Silverstein K.A.T."/>
            <person name="Beckman K.B."/>
            <person name="Gohl D.M."/>
        </authorList>
    </citation>
    <scope>NUCLEOTIDE SEQUENCE</scope>
    <source>
        <strain evidence="2">Duluth1</strain>
        <tissue evidence="2">Whole animal</tissue>
    </source>
</reference>
<evidence type="ECO:0000313" key="2">
    <source>
        <dbReference type="EMBL" id="KAH3873516.1"/>
    </source>
</evidence>
<name>A0A9D4MC30_DREPO</name>
<dbReference type="PANTHER" id="PTHR28348">
    <property type="entry name" value="UPF0193 PROTEIN EVG1"/>
    <property type="match status" value="1"/>
</dbReference>
<dbReference type="InterPro" id="IPR007914">
    <property type="entry name" value="UPF0193"/>
</dbReference>
<organism evidence="2 3">
    <name type="scientific">Dreissena polymorpha</name>
    <name type="common">Zebra mussel</name>
    <name type="synonym">Mytilus polymorpha</name>
    <dbReference type="NCBI Taxonomy" id="45954"/>
    <lineage>
        <taxon>Eukaryota</taxon>
        <taxon>Metazoa</taxon>
        <taxon>Spiralia</taxon>
        <taxon>Lophotrochozoa</taxon>
        <taxon>Mollusca</taxon>
        <taxon>Bivalvia</taxon>
        <taxon>Autobranchia</taxon>
        <taxon>Heteroconchia</taxon>
        <taxon>Euheterodonta</taxon>
        <taxon>Imparidentia</taxon>
        <taxon>Neoheterodontei</taxon>
        <taxon>Myida</taxon>
        <taxon>Dreissenoidea</taxon>
        <taxon>Dreissenidae</taxon>
        <taxon>Dreissena</taxon>
    </lineage>
</organism>
<sequence>MANYGENGGFWNAPKVQYSQQTHSLLKEMMQESKLTNFQQRHLEKQLQGGGSLPVTCNPTSSAKKKQPISPKKLPKVLNPKNYHNNIRTKEDIEASGAYERPKYEPGPSHWSKNSEKEKEKLANMMAFGQDIDPNLERLRRQQELRDMDLEEPRPVDRFDELQEEIDERREFLRDMEAVGQGEKYRSLIETQISQAIREMELIDKKRTKELEELLAKENSKRK</sequence>
<dbReference type="Pfam" id="PF05250">
    <property type="entry name" value="UPF0193"/>
    <property type="match status" value="1"/>
</dbReference>
<dbReference type="OrthoDB" id="189770at2759"/>
<accession>A0A9D4MC30</accession>
<comment type="caution">
    <text evidence="2">The sequence shown here is derived from an EMBL/GenBank/DDBJ whole genome shotgun (WGS) entry which is preliminary data.</text>
</comment>
<dbReference type="AlphaFoldDB" id="A0A9D4MC30"/>
<reference evidence="2" key="2">
    <citation type="submission" date="2020-11" db="EMBL/GenBank/DDBJ databases">
        <authorList>
            <person name="McCartney M.A."/>
            <person name="Auch B."/>
            <person name="Kono T."/>
            <person name="Mallez S."/>
            <person name="Becker A."/>
            <person name="Gohl D.M."/>
            <person name="Silverstein K.A.T."/>
            <person name="Koren S."/>
            <person name="Bechman K.B."/>
            <person name="Herman A."/>
            <person name="Abrahante J.E."/>
            <person name="Garbe J."/>
        </authorList>
    </citation>
    <scope>NUCLEOTIDE SEQUENCE</scope>
    <source>
        <strain evidence="2">Duluth1</strain>
        <tissue evidence="2">Whole animal</tissue>
    </source>
</reference>
<keyword evidence="3" id="KW-1185">Reference proteome</keyword>
<dbReference type="Proteomes" id="UP000828390">
    <property type="component" value="Unassembled WGS sequence"/>
</dbReference>